<organism evidence="2 3">
    <name type="scientific">Mycobacterium paraintracellulare</name>
    <dbReference type="NCBI Taxonomy" id="1138383"/>
    <lineage>
        <taxon>Bacteria</taxon>
        <taxon>Bacillati</taxon>
        <taxon>Actinomycetota</taxon>
        <taxon>Actinomycetes</taxon>
        <taxon>Mycobacteriales</taxon>
        <taxon>Mycobacteriaceae</taxon>
        <taxon>Mycobacterium</taxon>
        <taxon>Mycobacterium avium complex (MAC)</taxon>
    </lineage>
</organism>
<proteinExistence type="predicted"/>
<evidence type="ECO:0000256" key="1">
    <source>
        <dbReference type="SAM" id="MobiDB-lite"/>
    </source>
</evidence>
<keyword evidence="3" id="KW-1185">Reference proteome</keyword>
<evidence type="ECO:0000313" key="2">
    <source>
        <dbReference type="EMBL" id="BBY70111.1"/>
    </source>
</evidence>
<dbReference type="RefSeq" id="WP_139826602.1">
    <property type="nucleotide sequence ID" value="NC_016948.1"/>
</dbReference>
<gene>
    <name evidence="2" type="ORF">MPRI_22980</name>
</gene>
<dbReference type="GeneID" id="45452717"/>
<evidence type="ECO:0000313" key="3">
    <source>
        <dbReference type="Proteomes" id="UP000466578"/>
    </source>
</evidence>
<reference evidence="2 3" key="1">
    <citation type="journal article" date="2019" name="Emerg. Microbes Infect.">
        <title>Comprehensive subspecies identification of 175 nontuberculous mycobacteria species based on 7547 genomic profiles.</title>
        <authorList>
            <person name="Matsumoto Y."/>
            <person name="Kinjo T."/>
            <person name="Motooka D."/>
            <person name="Nabeya D."/>
            <person name="Jung N."/>
            <person name="Uechi K."/>
            <person name="Horii T."/>
            <person name="Iida T."/>
            <person name="Fujita J."/>
            <person name="Nakamura S."/>
        </authorList>
    </citation>
    <scope>NUCLEOTIDE SEQUENCE [LARGE SCALE GENOMIC DNA]</scope>
    <source>
        <strain evidence="2 3">JCM 30622</strain>
    </source>
</reference>
<feature type="compositionally biased region" description="Basic residues" evidence="1">
    <location>
        <begin position="115"/>
        <end position="128"/>
    </location>
</feature>
<feature type="region of interest" description="Disordered" evidence="1">
    <location>
        <begin position="114"/>
        <end position="137"/>
    </location>
</feature>
<name>A0ABM7K7Q5_9MYCO</name>
<accession>A0ABM7K7Q5</accession>
<evidence type="ECO:0008006" key="4">
    <source>
        <dbReference type="Google" id="ProtNLM"/>
    </source>
</evidence>
<sequence length="157" mass="18121">MRGNWDGHVFGTASGVGFGALLGAERAKARRARDEAALQAARDKMTLPLVYFGSWDEPHGVDRIRVYWNGEIVQHSTCVDCGGHIRRVSDKARRWAQHCGCNKDRPHFQQMKAQRTTRKRQADHRKQHGGISDYRMKQIEDEWNRAERDLDDDYEAD</sequence>
<dbReference type="Proteomes" id="UP000466578">
    <property type="component" value="Chromosome"/>
</dbReference>
<protein>
    <recommendedName>
        <fullName evidence="4">HNH endonuclease</fullName>
    </recommendedName>
</protein>
<dbReference type="EMBL" id="AP022597">
    <property type="protein sequence ID" value="BBY70111.1"/>
    <property type="molecule type" value="Genomic_DNA"/>
</dbReference>